<comment type="subcellular location">
    <subcellularLocation>
        <location evidence="1">Membrane</location>
        <topology evidence="1">Single-pass membrane protein</topology>
    </subcellularLocation>
</comment>
<dbReference type="PANTHER" id="PTHR30386">
    <property type="entry name" value="MEMBRANE FUSION SUBUNIT OF EMRAB-TOLC MULTIDRUG EFFLUX PUMP"/>
    <property type="match status" value="1"/>
</dbReference>
<evidence type="ECO:0000256" key="5">
    <source>
        <dbReference type="ARBA" id="ARBA00023136"/>
    </source>
</evidence>
<evidence type="ECO:0000256" key="1">
    <source>
        <dbReference type="ARBA" id="ARBA00004167"/>
    </source>
</evidence>
<dbReference type="Pfam" id="PF25963">
    <property type="entry name" value="Beta-barrel_AAEA"/>
    <property type="match status" value="1"/>
</dbReference>
<comment type="similarity">
    <text evidence="2">Belongs to the membrane fusion protein (MFP) (TC 8.A.1) family.</text>
</comment>
<feature type="transmembrane region" description="Helical" evidence="7">
    <location>
        <begin position="7"/>
        <end position="27"/>
    </location>
</feature>
<dbReference type="Proteomes" id="UP001317532">
    <property type="component" value="Chromosome"/>
</dbReference>
<evidence type="ECO:0000256" key="2">
    <source>
        <dbReference type="ARBA" id="ARBA00009477"/>
    </source>
</evidence>
<keyword evidence="3 7" id="KW-0812">Transmembrane</keyword>
<feature type="domain" description="p-hydroxybenzoic acid efflux pump subunit AaeA-like beta-barrel" evidence="8">
    <location>
        <begin position="340"/>
        <end position="427"/>
    </location>
</feature>
<evidence type="ECO:0000313" key="9">
    <source>
        <dbReference type="EMBL" id="BDE05780.1"/>
    </source>
</evidence>
<dbReference type="SUPFAM" id="SSF111369">
    <property type="entry name" value="HlyD-like secretion proteins"/>
    <property type="match status" value="1"/>
</dbReference>
<evidence type="ECO:0000256" key="6">
    <source>
        <dbReference type="SAM" id="Coils"/>
    </source>
</evidence>
<keyword evidence="10" id="KW-1185">Reference proteome</keyword>
<dbReference type="GO" id="GO:0055085">
    <property type="term" value="P:transmembrane transport"/>
    <property type="evidence" value="ECO:0007669"/>
    <property type="project" value="InterPro"/>
</dbReference>
<dbReference type="Gene3D" id="2.40.30.170">
    <property type="match status" value="1"/>
</dbReference>
<name>A0AAN1XUL9_UNVUL</name>
<proteinExistence type="inferred from homology"/>
<evidence type="ECO:0000256" key="4">
    <source>
        <dbReference type="ARBA" id="ARBA00022989"/>
    </source>
</evidence>
<reference evidence="9 10" key="1">
    <citation type="journal article" date="2022" name="ISME Commun">
        <title>Vulcanimicrobium alpinus gen. nov. sp. nov., the first cultivated representative of the candidate phylum 'Eremiobacterota', is a metabolically versatile aerobic anoxygenic phototroph.</title>
        <authorList>
            <person name="Yabe S."/>
            <person name="Muto K."/>
            <person name="Abe K."/>
            <person name="Yokota A."/>
            <person name="Staudigel H."/>
            <person name="Tebo B.M."/>
        </authorList>
    </citation>
    <scope>NUCLEOTIDE SEQUENCE [LARGE SCALE GENOMIC DNA]</scope>
    <source>
        <strain evidence="9 10">WC8-2</strain>
    </source>
</reference>
<protein>
    <submittedName>
        <fullName evidence="9">Multidrug resistance efflux pump</fullName>
    </submittedName>
</protein>
<keyword evidence="5 7" id="KW-0472">Membrane</keyword>
<dbReference type="EMBL" id="AP025523">
    <property type="protein sequence ID" value="BDE05780.1"/>
    <property type="molecule type" value="Genomic_DNA"/>
</dbReference>
<keyword evidence="6" id="KW-0175">Coiled coil</keyword>
<sequence length="433" mass="45928">MTALRRIGWLPLTAIVIALAAGLWFGARWYNHDRFRVTTDDAYIDTQQVMAMSRVSERVAEVLVDANQPVHRGQLLVRLDDVNERAKVDMAQRNLSALRAAAVAAERAADLESELQSAQVHTERGNVEAARLGADVAASQATASKTAIDVARSQVDAALAAQRVADAALPAAQRSMESAQRDRDRDHALAEQGYVSSQAVDASESAYAQARSAYDAAVANSASARVNVRTARAQLAQISGTSTSEQRRAGALRAQILVAQGKLQEMAAPSRVLDKRALADEAAANVAAGESQLRLAQIDLDATRIVAPVDGFVASRDVERGQTVAPGQALMTIAPAKRVFVTANYKETQMPRVRVGAPVEISVDACGGKTFSGRVVAIGPVAQSALSTLPTLTAPSNFVKVAQRIPVRISLPADSDGCTFRPGMSVETSVVTR</sequence>
<gene>
    <name evidence="9" type="ORF">WPS_10560</name>
</gene>
<evidence type="ECO:0000256" key="3">
    <source>
        <dbReference type="ARBA" id="ARBA00022692"/>
    </source>
</evidence>
<accession>A0AAN1XUL9</accession>
<evidence type="ECO:0000256" key="7">
    <source>
        <dbReference type="SAM" id="Phobius"/>
    </source>
</evidence>
<evidence type="ECO:0000313" key="10">
    <source>
        <dbReference type="Proteomes" id="UP001317532"/>
    </source>
</evidence>
<dbReference type="InterPro" id="IPR058634">
    <property type="entry name" value="AaeA-lik-b-barrel"/>
</dbReference>
<evidence type="ECO:0000259" key="8">
    <source>
        <dbReference type="Pfam" id="PF25963"/>
    </source>
</evidence>
<dbReference type="GO" id="GO:0016020">
    <property type="term" value="C:membrane"/>
    <property type="evidence" value="ECO:0007669"/>
    <property type="project" value="UniProtKB-SubCell"/>
</dbReference>
<dbReference type="InterPro" id="IPR050739">
    <property type="entry name" value="MFP"/>
</dbReference>
<dbReference type="PRINTS" id="PR01490">
    <property type="entry name" value="RTXTOXIND"/>
</dbReference>
<dbReference type="KEGG" id="vab:WPS_10560"/>
<keyword evidence="4 7" id="KW-1133">Transmembrane helix</keyword>
<dbReference type="AlphaFoldDB" id="A0AAN1XUL9"/>
<feature type="coiled-coil region" evidence="6">
    <location>
        <begin position="88"/>
        <end position="121"/>
    </location>
</feature>
<dbReference type="Gene3D" id="2.40.50.100">
    <property type="match status" value="1"/>
</dbReference>
<organism evidence="9 10">
    <name type="scientific">Vulcanimicrobium alpinum</name>
    <dbReference type="NCBI Taxonomy" id="3016050"/>
    <lineage>
        <taxon>Bacteria</taxon>
        <taxon>Bacillati</taxon>
        <taxon>Vulcanimicrobiota</taxon>
        <taxon>Vulcanimicrobiia</taxon>
        <taxon>Vulcanimicrobiales</taxon>
        <taxon>Vulcanimicrobiaceae</taxon>
        <taxon>Vulcanimicrobium</taxon>
    </lineage>
</organism>
<dbReference type="PANTHER" id="PTHR30386:SF26">
    <property type="entry name" value="TRANSPORT PROTEIN COMB"/>
    <property type="match status" value="1"/>
</dbReference>